<reference evidence="4" key="1">
    <citation type="submission" date="2017-02" db="UniProtKB">
        <authorList>
            <consortium name="WormBaseParasite"/>
        </authorList>
    </citation>
    <scope>IDENTIFICATION</scope>
</reference>
<evidence type="ECO:0000313" key="4">
    <source>
        <dbReference type="WBParaSite" id="TTAC_0000059801-mRNA-1"/>
    </source>
</evidence>
<dbReference type="Pfam" id="PF00687">
    <property type="entry name" value="Ribosomal_L1"/>
    <property type="match status" value="1"/>
</dbReference>
<sequence length="324" mass="36015">MDAVGIETISDEVLALVTDHRPGPSVKRSLFVPNVILSFVGKVPLPKVTLRVKLPHRPPGIDVCVIVKDLKATDYNASNDIWKRKWQASGEKCSSATLTFLPLRELKLCYQSYESRRKLAATFDIFLADDRIVHHLSTNLGKAFYGNARDKVPIPVALDKKGLVKAIDEGLHSCLVLVRGRGTTDSVVIGNTSMSRECIKENIVSVIRGVMGKWPGGLKTLRSIYIRGAGPSVPLYFDNTDIDMDASKTGLCKASVQDSVSMHPQLILPTRTLLEVARSLPITEDRVRSILTKTQRQNKRPLRSMQASKHERTRRLLNTKKALQ</sequence>
<dbReference type="SUPFAM" id="SSF56808">
    <property type="entry name" value="Ribosomal protein L1"/>
    <property type="match status" value="1"/>
</dbReference>
<organism evidence="4">
    <name type="scientific">Hydatigena taeniaeformis</name>
    <name type="common">Feline tapeworm</name>
    <name type="synonym">Taenia taeniaeformis</name>
    <dbReference type="NCBI Taxonomy" id="6205"/>
    <lineage>
        <taxon>Eukaryota</taxon>
        <taxon>Metazoa</taxon>
        <taxon>Spiralia</taxon>
        <taxon>Lophotrochozoa</taxon>
        <taxon>Platyhelminthes</taxon>
        <taxon>Cestoda</taxon>
        <taxon>Eucestoda</taxon>
        <taxon>Cyclophyllidea</taxon>
        <taxon>Taeniidae</taxon>
        <taxon>Hydatigera</taxon>
    </lineage>
</organism>
<dbReference type="STRING" id="6205.A0A0R3WIY7"/>
<dbReference type="InterPro" id="IPR016095">
    <property type="entry name" value="Ribosomal_uL1_3-a/b-sand"/>
</dbReference>
<protein>
    <submittedName>
        <fullName evidence="4">Ribosomal protein L1</fullName>
    </submittedName>
</protein>
<proteinExistence type="predicted"/>
<dbReference type="Gene3D" id="3.40.50.790">
    <property type="match status" value="1"/>
</dbReference>
<evidence type="ECO:0000256" key="1">
    <source>
        <dbReference type="SAM" id="MobiDB-lite"/>
    </source>
</evidence>
<dbReference type="CDD" id="cd00403">
    <property type="entry name" value="Ribosomal_L1"/>
    <property type="match status" value="1"/>
</dbReference>
<keyword evidence="3" id="KW-1185">Reference proteome</keyword>
<evidence type="ECO:0000313" key="3">
    <source>
        <dbReference type="Proteomes" id="UP000274429"/>
    </source>
</evidence>
<accession>A0A0R3WIY7</accession>
<dbReference type="InterPro" id="IPR028364">
    <property type="entry name" value="Ribosomal_uL1/biogenesis"/>
</dbReference>
<dbReference type="OrthoDB" id="10251727at2759"/>
<dbReference type="WBParaSite" id="TTAC_0000059801-mRNA-1">
    <property type="protein sequence ID" value="TTAC_0000059801-mRNA-1"/>
    <property type="gene ID" value="TTAC_0000059801"/>
</dbReference>
<dbReference type="InterPro" id="IPR023674">
    <property type="entry name" value="Ribosomal_uL1-like"/>
</dbReference>
<feature type="region of interest" description="Disordered" evidence="1">
    <location>
        <begin position="294"/>
        <end position="324"/>
    </location>
</feature>
<evidence type="ECO:0000313" key="2">
    <source>
        <dbReference type="EMBL" id="VDM16722.1"/>
    </source>
</evidence>
<name>A0A0R3WIY7_HYDTA</name>
<gene>
    <name evidence="2" type="ORF">TTAC_LOCUS599</name>
</gene>
<feature type="compositionally biased region" description="Basic residues" evidence="1">
    <location>
        <begin position="311"/>
        <end position="324"/>
    </location>
</feature>
<dbReference type="EMBL" id="UYWX01000062">
    <property type="protein sequence ID" value="VDM16722.1"/>
    <property type="molecule type" value="Genomic_DNA"/>
</dbReference>
<dbReference type="AlphaFoldDB" id="A0A0R3WIY7"/>
<reference evidence="2 3" key="2">
    <citation type="submission" date="2018-11" db="EMBL/GenBank/DDBJ databases">
        <authorList>
            <consortium name="Pathogen Informatics"/>
        </authorList>
    </citation>
    <scope>NUCLEOTIDE SEQUENCE [LARGE SCALE GENOMIC DNA]</scope>
</reference>
<dbReference type="Proteomes" id="UP000274429">
    <property type="component" value="Unassembled WGS sequence"/>
</dbReference>
<dbReference type="Gene3D" id="3.30.190.20">
    <property type="match status" value="1"/>
</dbReference>